<feature type="repeat" description="WD" evidence="3">
    <location>
        <begin position="175"/>
        <end position="218"/>
    </location>
</feature>
<dbReference type="InterPro" id="IPR015943">
    <property type="entry name" value="WD40/YVTN_repeat-like_dom_sf"/>
</dbReference>
<comment type="caution">
    <text evidence="5">The sequence shown here is derived from an EMBL/GenBank/DDBJ whole genome shotgun (WGS) entry which is preliminary data.</text>
</comment>
<feature type="compositionally biased region" description="Low complexity" evidence="4">
    <location>
        <begin position="33"/>
        <end position="43"/>
    </location>
</feature>
<dbReference type="PANTHER" id="PTHR19848:SF8">
    <property type="entry name" value="F-BOX AND WD REPEAT DOMAIN CONTAINING 7"/>
    <property type="match status" value="1"/>
</dbReference>
<dbReference type="SUPFAM" id="SSF50978">
    <property type="entry name" value="WD40 repeat-like"/>
    <property type="match status" value="1"/>
</dbReference>
<dbReference type="PANTHER" id="PTHR19848">
    <property type="entry name" value="WD40 REPEAT PROTEIN"/>
    <property type="match status" value="1"/>
</dbReference>
<gene>
    <name evidence="5" type="ORF">RFI_33742</name>
</gene>
<dbReference type="PRINTS" id="PR00320">
    <property type="entry name" value="GPROTEINBRPT"/>
</dbReference>
<feature type="repeat" description="WD" evidence="3">
    <location>
        <begin position="356"/>
        <end position="378"/>
    </location>
</feature>
<reference evidence="5 6" key="1">
    <citation type="journal article" date="2013" name="Curr. Biol.">
        <title>The Genome of the Foraminiferan Reticulomyxa filosa.</title>
        <authorList>
            <person name="Glockner G."/>
            <person name="Hulsmann N."/>
            <person name="Schleicher M."/>
            <person name="Noegel A.A."/>
            <person name="Eichinger L."/>
            <person name="Gallinger C."/>
            <person name="Pawlowski J."/>
            <person name="Sierra R."/>
            <person name="Euteneuer U."/>
            <person name="Pillet L."/>
            <person name="Moustafa A."/>
            <person name="Platzer M."/>
            <person name="Groth M."/>
            <person name="Szafranski K."/>
            <person name="Schliwa M."/>
        </authorList>
    </citation>
    <scope>NUCLEOTIDE SEQUENCE [LARGE SCALE GENOMIC DNA]</scope>
</reference>
<dbReference type="OrthoDB" id="189968at2759"/>
<keyword evidence="2" id="KW-0677">Repeat</keyword>
<evidence type="ECO:0000256" key="3">
    <source>
        <dbReference type="PROSITE-ProRule" id="PRU00221"/>
    </source>
</evidence>
<dbReference type="AlphaFoldDB" id="X6LR79"/>
<evidence type="ECO:0000256" key="1">
    <source>
        <dbReference type="ARBA" id="ARBA00022574"/>
    </source>
</evidence>
<dbReference type="InterPro" id="IPR036322">
    <property type="entry name" value="WD40_repeat_dom_sf"/>
</dbReference>
<dbReference type="InterPro" id="IPR001680">
    <property type="entry name" value="WD40_rpt"/>
</dbReference>
<dbReference type="Proteomes" id="UP000023152">
    <property type="component" value="Unassembled WGS sequence"/>
</dbReference>
<keyword evidence="6" id="KW-1185">Reference proteome</keyword>
<evidence type="ECO:0000313" key="6">
    <source>
        <dbReference type="Proteomes" id="UP000023152"/>
    </source>
</evidence>
<evidence type="ECO:0000256" key="4">
    <source>
        <dbReference type="SAM" id="MobiDB-lite"/>
    </source>
</evidence>
<dbReference type="InterPro" id="IPR020472">
    <property type="entry name" value="WD40_PAC1"/>
</dbReference>
<organism evidence="5 6">
    <name type="scientific">Reticulomyxa filosa</name>
    <dbReference type="NCBI Taxonomy" id="46433"/>
    <lineage>
        <taxon>Eukaryota</taxon>
        <taxon>Sar</taxon>
        <taxon>Rhizaria</taxon>
        <taxon>Retaria</taxon>
        <taxon>Foraminifera</taxon>
        <taxon>Monothalamids</taxon>
        <taxon>Reticulomyxidae</taxon>
        <taxon>Reticulomyxa</taxon>
    </lineage>
</organism>
<dbReference type="InterPro" id="IPR019775">
    <property type="entry name" value="WD40_repeat_CS"/>
</dbReference>
<dbReference type="EMBL" id="ASPP01032720">
    <property type="protein sequence ID" value="ETO03662.1"/>
    <property type="molecule type" value="Genomic_DNA"/>
</dbReference>
<dbReference type="CDD" id="cd00200">
    <property type="entry name" value="WD40"/>
    <property type="match status" value="1"/>
</dbReference>
<evidence type="ECO:0000256" key="2">
    <source>
        <dbReference type="ARBA" id="ARBA00022737"/>
    </source>
</evidence>
<sequence>EEKKELQLEIDNLKQIKDEIKYEEISVISAGKTTSSFSQTQSSHPTLHEVNKQKESIQSKDKQSLNKENKIKKDTRCYQRVDKQNEMVDNISDVEDQELSSSLPTLPLPRHSIPTFGRNSEGIKKFKEHTEKVHIYCVKFSPYHYHLNNRSIVCFSSEKKIHFWNFKRMQVVKSLHGHPKTVTSIQFSPFSDGRYLCSASDDSTIKLWDIKTFESLHSFKGHKDWIYCVDFSPSPSNSDKNKTNVVGGNGYKICSASGDKTIRIWDVETAKESLVFEGHKDVVNTVKYLPCEAGVSNNANMIISGSSDQLVRLWDTRSKKSCGACIGHSDTVSCVEYLLLKSRKSSSCLIGSTKAICSGSYDNTIRFWDIRKLETFHKINGKDTDGGITCFKFFPLEDAENGFNGNYALCYGSKKGPIRMHG</sequence>
<accession>X6LR79</accession>
<dbReference type="PROSITE" id="PS00678">
    <property type="entry name" value="WD_REPEATS_1"/>
    <property type="match status" value="3"/>
</dbReference>
<evidence type="ECO:0000313" key="5">
    <source>
        <dbReference type="EMBL" id="ETO03662.1"/>
    </source>
</evidence>
<dbReference type="Pfam" id="PF00400">
    <property type="entry name" value="WD40"/>
    <property type="match status" value="5"/>
</dbReference>
<dbReference type="Gene3D" id="2.130.10.10">
    <property type="entry name" value="YVTN repeat-like/Quinoprotein amine dehydrogenase"/>
    <property type="match status" value="2"/>
</dbReference>
<dbReference type="SMART" id="SM00320">
    <property type="entry name" value="WD40"/>
    <property type="match status" value="5"/>
</dbReference>
<protein>
    <submittedName>
        <fullName evidence="5">Uncharacterized protein</fullName>
    </submittedName>
</protein>
<feature type="non-terminal residue" evidence="5">
    <location>
        <position position="1"/>
    </location>
</feature>
<keyword evidence="1 3" id="KW-0853">WD repeat</keyword>
<feature type="repeat" description="WD" evidence="3">
    <location>
        <begin position="276"/>
        <end position="324"/>
    </location>
</feature>
<dbReference type="PROSITE" id="PS50294">
    <property type="entry name" value="WD_REPEATS_REGION"/>
    <property type="match status" value="2"/>
</dbReference>
<feature type="compositionally biased region" description="Basic and acidic residues" evidence="4">
    <location>
        <begin position="46"/>
        <end position="71"/>
    </location>
</feature>
<feature type="region of interest" description="Disordered" evidence="4">
    <location>
        <begin position="32"/>
        <end position="71"/>
    </location>
</feature>
<dbReference type="PROSITE" id="PS50082">
    <property type="entry name" value="WD_REPEATS_2"/>
    <property type="match status" value="4"/>
</dbReference>
<feature type="repeat" description="WD" evidence="3">
    <location>
        <begin position="249"/>
        <end position="275"/>
    </location>
</feature>
<name>X6LR79_RETFI</name>
<proteinExistence type="predicted"/>